<comment type="caution">
    <text evidence="5">The sequence shown here is derived from an EMBL/GenBank/DDBJ whole genome shotgun (WGS) entry which is preliminary data.</text>
</comment>
<organism evidence="5 6">
    <name type="scientific">Agromyces mariniharenae</name>
    <dbReference type="NCBI Taxonomy" id="2604423"/>
    <lineage>
        <taxon>Bacteria</taxon>
        <taxon>Bacillati</taxon>
        <taxon>Actinomycetota</taxon>
        <taxon>Actinomycetes</taxon>
        <taxon>Micrococcales</taxon>
        <taxon>Microbacteriaceae</taxon>
        <taxon>Agromyces</taxon>
    </lineage>
</organism>
<sequence length="149" mass="16415">MITMTAEPAVDEAIARVEEQLGVVFNRARLVWKQAAEQIHPDLQPAGYKVLSTITRLGSTTAHVLATELDMDKSVVSRQVRVLEDVGLVESLPDERDGRIRVLRPTATAVERISAVRASNQARVRAALENRSVEELGTFAEMLRVLAEA</sequence>
<dbReference type="InterPro" id="IPR036390">
    <property type="entry name" value="WH_DNA-bd_sf"/>
</dbReference>
<name>A0A5S4V1L1_9MICO</name>
<proteinExistence type="predicted"/>
<dbReference type="Proteomes" id="UP000325243">
    <property type="component" value="Unassembled WGS sequence"/>
</dbReference>
<dbReference type="InterPro" id="IPR036388">
    <property type="entry name" value="WH-like_DNA-bd_sf"/>
</dbReference>
<reference evidence="5 6" key="1">
    <citation type="submission" date="2019-08" db="EMBL/GenBank/DDBJ databases">
        <authorList>
            <person name="Hu J."/>
        </authorList>
    </citation>
    <scope>NUCLEOTIDE SEQUENCE [LARGE SCALE GENOMIC DNA]</scope>
    <source>
        <strain evidence="5 6">NEAU-184</strain>
    </source>
</reference>
<dbReference type="SUPFAM" id="SSF46785">
    <property type="entry name" value="Winged helix' DNA-binding domain"/>
    <property type="match status" value="1"/>
</dbReference>
<protein>
    <submittedName>
        <fullName evidence="5">Winged helix-turn-helix transcriptional regulator</fullName>
    </submittedName>
</protein>
<keyword evidence="1" id="KW-0805">Transcription regulation</keyword>
<dbReference type="GO" id="GO:0006950">
    <property type="term" value="P:response to stress"/>
    <property type="evidence" value="ECO:0007669"/>
    <property type="project" value="TreeGrafter"/>
</dbReference>
<dbReference type="PANTHER" id="PTHR33164">
    <property type="entry name" value="TRANSCRIPTIONAL REGULATOR, MARR FAMILY"/>
    <property type="match status" value="1"/>
</dbReference>
<keyword evidence="2" id="KW-0238">DNA-binding</keyword>
<dbReference type="InterPro" id="IPR039422">
    <property type="entry name" value="MarR/SlyA-like"/>
</dbReference>
<dbReference type="GO" id="GO:0003700">
    <property type="term" value="F:DNA-binding transcription factor activity"/>
    <property type="evidence" value="ECO:0007669"/>
    <property type="project" value="InterPro"/>
</dbReference>
<evidence type="ECO:0000256" key="3">
    <source>
        <dbReference type="ARBA" id="ARBA00023163"/>
    </source>
</evidence>
<dbReference type="InterPro" id="IPR000835">
    <property type="entry name" value="HTH_MarR-typ"/>
</dbReference>
<dbReference type="Gene3D" id="1.10.10.10">
    <property type="entry name" value="Winged helix-like DNA-binding domain superfamily/Winged helix DNA-binding domain"/>
    <property type="match status" value="1"/>
</dbReference>
<dbReference type="InterPro" id="IPR023187">
    <property type="entry name" value="Tscrpt_reg_MarR-type_CS"/>
</dbReference>
<evidence type="ECO:0000256" key="1">
    <source>
        <dbReference type="ARBA" id="ARBA00023015"/>
    </source>
</evidence>
<dbReference type="PROSITE" id="PS50995">
    <property type="entry name" value="HTH_MARR_2"/>
    <property type="match status" value="1"/>
</dbReference>
<accession>A0A5S4V1L1</accession>
<feature type="domain" description="HTH marR-type" evidence="4">
    <location>
        <begin position="7"/>
        <end position="148"/>
    </location>
</feature>
<keyword evidence="6" id="KW-1185">Reference proteome</keyword>
<dbReference type="GO" id="GO:0003677">
    <property type="term" value="F:DNA binding"/>
    <property type="evidence" value="ECO:0007669"/>
    <property type="project" value="UniProtKB-KW"/>
</dbReference>
<keyword evidence="3" id="KW-0804">Transcription</keyword>
<dbReference type="EMBL" id="VSSB01000001">
    <property type="protein sequence ID" value="TYL53024.1"/>
    <property type="molecule type" value="Genomic_DNA"/>
</dbReference>
<evidence type="ECO:0000313" key="6">
    <source>
        <dbReference type="Proteomes" id="UP000325243"/>
    </source>
</evidence>
<gene>
    <name evidence="5" type="ORF">FYC51_04700</name>
</gene>
<dbReference type="AlphaFoldDB" id="A0A5S4V1L1"/>
<dbReference type="SMART" id="SM00347">
    <property type="entry name" value="HTH_MARR"/>
    <property type="match status" value="1"/>
</dbReference>
<evidence type="ECO:0000259" key="4">
    <source>
        <dbReference type="PROSITE" id="PS50995"/>
    </source>
</evidence>
<dbReference type="PANTHER" id="PTHR33164:SF57">
    <property type="entry name" value="MARR-FAMILY TRANSCRIPTIONAL REGULATOR"/>
    <property type="match status" value="1"/>
</dbReference>
<evidence type="ECO:0000313" key="5">
    <source>
        <dbReference type="EMBL" id="TYL53024.1"/>
    </source>
</evidence>
<dbReference type="PROSITE" id="PS01117">
    <property type="entry name" value="HTH_MARR_1"/>
    <property type="match status" value="1"/>
</dbReference>
<evidence type="ECO:0000256" key="2">
    <source>
        <dbReference type="ARBA" id="ARBA00023125"/>
    </source>
</evidence>
<dbReference type="InterPro" id="IPR011991">
    <property type="entry name" value="ArsR-like_HTH"/>
</dbReference>
<dbReference type="Pfam" id="PF12802">
    <property type="entry name" value="MarR_2"/>
    <property type="match status" value="1"/>
</dbReference>
<dbReference type="CDD" id="cd00090">
    <property type="entry name" value="HTH_ARSR"/>
    <property type="match status" value="1"/>
</dbReference>